<evidence type="ECO:0000256" key="1">
    <source>
        <dbReference type="SAM" id="MobiDB-lite"/>
    </source>
</evidence>
<proteinExistence type="predicted"/>
<organism evidence="2 3">
    <name type="scientific">Rangifer tarandus platyrhynchus</name>
    <name type="common">Svalbard reindeer</name>
    <dbReference type="NCBI Taxonomy" id="3082113"/>
    <lineage>
        <taxon>Eukaryota</taxon>
        <taxon>Metazoa</taxon>
        <taxon>Chordata</taxon>
        <taxon>Craniata</taxon>
        <taxon>Vertebrata</taxon>
        <taxon>Euteleostomi</taxon>
        <taxon>Mammalia</taxon>
        <taxon>Eutheria</taxon>
        <taxon>Laurasiatheria</taxon>
        <taxon>Artiodactyla</taxon>
        <taxon>Ruminantia</taxon>
        <taxon>Pecora</taxon>
        <taxon>Cervidae</taxon>
        <taxon>Odocoileinae</taxon>
        <taxon>Rangifer</taxon>
    </lineage>
</organism>
<gene>
    <name evidence="2" type="ORF">MRATA1EN1_LOCUS12121</name>
</gene>
<evidence type="ECO:0000313" key="2">
    <source>
        <dbReference type="EMBL" id="CAI9163159.1"/>
    </source>
</evidence>
<protein>
    <submittedName>
        <fullName evidence="2">Uncharacterized protein</fullName>
    </submittedName>
</protein>
<feature type="compositionally biased region" description="Low complexity" evidence="1">
    <location>
        <begin position="165"/>
        <end position="183"/>
    </location>
</feature>
<reference evidence="2" key="1">
    <citation type="submission" date="2023-04" db="EMBL/GenBank/DDBJ databases">
        <authorList>
            <consortium name="ELIXIR-Norway"/>
        </authorList>
    </citation>
    <scope>NUCLEOTIDE SEQUENCE [LARGE SCALE GENOMIC DNA]</scope>
</reference>
<feature type="region of interest" description="Disordered" evidence="1">
    <location>
        <begin position="1"/>
        <end position="280"/>
    </location>
</feature>
<sequence>MTSVERKKLQTQADSPGDGTGGQLHSPSHDETLVPPLPPQPEKPAAGAGRQGALSGRTAHLAPGRRASAARRPGTFLLALSPPSPPARRPPPALPARRGPHFPAALRRQQARRCAARAWSLRPGRRPRPRLRSEAEARSEARPGESAPSRPPSPPPERRREEGAPRPTLLPAWPRAGRAAAPRPLWPPGPPGREVAAPDPGPPSERAPRSHPAAAFWKRRGDCAREQRRRGGAGKGGGETRSARARETQEEPAGESRTWPQWTLGFGWTDTGMNEPVMNE</sequence>
<name>A0ABN8YNQ6_RANTA</name>
<feature type="compositionally biased region" description="Basic and acidic residues" evidence="1">
    <location>
        <begin position="131"/>
        <end position="143"/>
    </location>
</feature>
<dbReference type="EMBL" id="OX459957">
    <property type="protein sequence ID" value="CAI9163159.1"/>
    <property type="molecule type" value="Genomic_DNA"/>
</dbReference>
<accession>A0ABN8YNQ6</accession>
<dbReference type="Proteomes" id="UP001176941">
    <property type="component" value="Chromosome 21"/>
</dbReference>
<feature type="compositionally biased region" description="Pro residues" evidence="1">
    <location>
        <begin position="82"/>
        <end position="94"/>
    </location>
</feature>
<keyword evidence="3" id="KW-1185">Reference proteome</keyword>
<evidence type="ECO:0000313" key="3">
    <source>
        <dbReference type="Proteomes" id="UP001176941"/>
    </source>
</evidence>
<feature type="compositionally biased region" description="Low complexity" evidence="1">
    <location>
        <begin position="62"/>
        <end position="81"/>
    </location>
</feature>